<evidence type="ECO:0000256" key="1">
    <source>
        <dbReference type="SAM" id="MobiDB-lite"/>
    </source>
</evidence>
<sequence length="170" mass="20159">MKEEEEYEKKLKERFDNFQQEHNATVERFNTEREELRYRIRKLGRECSSQSKHECSKQESRPMNKPEGSKQETREVSKQGVKSEQQKKVGAVEEMNRKIRHLERDLEKDEDAKKVPPRLLTGRPERMDHSLMCAFCKRTGLHFSDSCPYPTSSKKYYSKNGSMPALPRFL</sequence>
<dbReference type="GO" id="GO:0003677">
    <property type="term" value="F:DNA binding"/>
    <property type="evidence" value="ECO:0007669"/>
    <property type="project" value="InterPro"/>
</dbReference>
<accession>A0A0N4XCB6</accession>
<dbReference type="GO" id="GO:0006265">
    <property type="term" value="P:DNA topological change"/>
    <property type="evidence" value="ECO:0007669"/>
    <property type="project" value="InterPro"/>
</dbReference>
<evidence type="ECO:0000313" key="2">
    <source>
        <dbReference type="EMBL" id="VDL62057.1"/>
    </source>
</evidence>
<dbReference type="EMBL" id="UYSL01000015">
    <property type="protein sequence ID" value="VDL62057.1"/>
    <property type="molecule type" value="Genomic_DNA"/>
</dbReference>
<feature type="compositionally biased region" description="Basic and acidic residues" evidence="1">
    <location>
        <begin position="84"/>
        <end position="114"/>
    </location>
</feature>
<dbReference type="Gene3D" id="1.10.132.10">
    <property type="match status" value="1"/>
</dbReference>
<dbReference type="Proteomes" id="UP000271162">
    <property type="component" value="Unassembled WGS sequence"/>
</dbReference>
<evidence type="ECO:0000313" key="4">
    <source>
        <dbReference type="WBParaSite" id="NBR_0000008201-mRNA-1"/>
    </source>
</evidence>
<dbReference type="GO" id="GO:0005694">
    <property type="term" value="C:chromosome"/>
    <property type="evidence" value="ECO:0007669"/>
    <property type="project" value="InterPro"/>
</dbReference>
<proteinExistence type="predicted"/>
<gene>
    <name evidence="2" type="ORF">NBR_LOCUS83</name>
</gene>
<dbReference type="AlphaFoldDB" id="A0A0N4XCB6"/>
<keyword evidence="3" id="KW-1185">Reference proteome</keyword>
<dbReference type="InterPro" id="IPR014727">
    <property type="entry name" value="TopoI_cat_a/b-sub_euk"/>
</dbReference>
<reference evidence="4" key="1">
    <citation type="submission" date="2017-02" db="UniProtKB">
        <authorList>
            <consortium name="WormBaseParasite"/>
        </authorList>
    </citation>
    <scope>IDENTIFICATION</scope>
</reference>
<name>A0A0N4XCB6_NIPBR</name>
<dbReference type="WBParaSite" id="NBR_0000008201-mRNA-1">
    <property type="protein sequence ID" value="NBR_0000008201-mRNA-1"/>
    <property type="gene ID" value="NBR_0000008201"/>
</dbReference>
<reference evidence="2 3" key="2">
    <citation type="submission" date="2018-11" db="EMBL/GenBank/DDBJ databases">
        <authorList>
            <consortium name="Pathogen Informatics"/>
        </authorList>
    </citation>
    <scope>NUCLEOTIDE SEQUENCE [LARGE SCALE GENOMIC DNA]</scope>
</reference>
<organism evidence="4">
    <name type="scientific">Nippostrongylus brasiliensis</name>
    <name type="common">Rat hookworm</name>
    <dbReference type="NCBI Taxonomy" id="27835"/>
    <lineage>
        <taxon>Eukaryota</taxon>
        <taxon>Metazoa</taxon>
        <taxon>Ecdysozoa</taxon>
        <taxon>Nematoda</taxon>
        <taxon>Chromadorea</taxon>
        <taxon>Rhabditida</taxon>
        <taxon>Rhabditina</taxon>
        <taxon>Rhabditomorpha</taxon>
        <taxon>Strongyloidea</taxon>
        <taxon>Heligmosomidae</taxon>
        <taxon>Nippostrongylus</taxon>
    </lineage>
</organism>
<protein>
    <submittedName>
        <fullName evidence="4">CCHC-type domain-containing protein</fullName>
    </submittedName>
</protein>
<feature type="compositionally biased region" description="Basic and acidic residues" evidence="1">
    <location>
        <begin position="51"/>
        <end position="77"/>
    </location>
</feature>
<feature type="region of interest" description="Disordered" evidence="1">
    <location>
        <begin position="42"/>
        <end position="123"/>
    </location>
</feature>
<evidence type="ECO:0000313" key="3">
    <source>
        <dbReference type="Proteomes" id="UP000271162"/>
    </source>
</evidence>
<dbReference type="GO" id="GO:0003917">
    <property type="term" value="F:DNA topoisomerase type I (single strand cut, ATP-independent) activity"/>
    <property type="evidence" value="ECO:0007669"/>
    <property type="project" value="InterPro"/>
</dbReference>